<keyword evidence="3" id="KW-0732">Signal</keyword>
<dbReference type="HOGENOM" id="CLU_065520_0_1_11"/>
<dbReference type="GO" id="GO:0030973">
    <property type="term" value="F:molybdate ion binding"/>
    <property type="evidence" value="ECO:0007669"/>
    <property type="project" value="TreeGrafter"/>
</dbReference>
<evidence type="ECO:0000256" key="3">
    <source>
        <dbReference type="ARBA" id="ARBA00022729"/>
    </source>
</evidence>
<dbReference type="eggNOG" id="COG0725">
    <property type="taxonomic scope" value="Bacteria"/>
</dbReference>
<dbReference type="Proteomes" id="UP000002484">
    <property type="component" value="Chromosome"/>
</dbReference>
<dbReference type="SUPFAM" id="SSF53850">
    <property type="entry name" value="Periplasmic binding protein-like II"/>
    <property type="match status" value="1"/>
</dbReference>
<sequence precursor="true">MRIPRPAAAAVAGVVTVVVLAGCGSSSGGSTGAAGTPSASSTPALSGTITVLAASSLTGTFTDLGKSFEAAHPGVTVKFSFGASSTLATQINSGAPADVFASASTKNMTQVTDQHNAANPTTFATNEAEIAVPPSNPQHITTIEDLAKPGVKVALCQAAVPCGVVAHSAFDKAKITVKPVTEGPDVKSVLTTVELGEVDAGVVYKTDVLAAGSKVLGVEIPENENASTAYPIATLTASKNKAVADAFVAYVLSSTGRTVLTKAGFAQP</sequence>
<dbReference type="KEGG" id="fri:FraEuI1c_7020"/>
<dbReference type="PANTHER" id="PTHR30632">
    <property type="entry name" value="MOLYBDATE-BINDING PERIPLASMIC PROTEIN"/>
    <property type="match status" value="1"/>
</dbReference>
<dbReference type="InParanoid" id="E3IX87"/>
<dbReference type="AlphaFoldDB" id="E3IX87"/>
<evidence type="ECO:0000256" key="1">
    <source>
        <dbReference type="ARBA" id="ARBA00009175"/>
    </source>
</evidence>
<feature type="binding site" evidence="4">
    <location>
        <position position="84"/>
    </location>
    <ligand>
        <name>molybdate</name>
        <dbReference type="ChEBI" id="CHEBI:36264"/>
    </ligand>
</feature>
<dbReference type="CDD" id="cd13538">
    <property type="entry name" value="PBP2_ModA_like_1"/>
    <property type="match status" value="1"/>
</dbReference>
<dbReference type="FunCoup" id="E3IX87">
    <property type="interactions" value="45"/>
</dbReference>
<dbReference type="GO" id="GO:0015689">
    <property type="term" value="P:molybdate ion transport"/>
    <property type="evidence" value="ECO:0007669"/>
    <property type="project" value="InterPro"/>
</dbReference>
<dbReference type="Pfam" id="PF13531">
    <property type="entry name" value="SBP_bac_11"/>
    <property type="match status" value="1"/>
</dbReference>
<reference evidence="5 6" key="1">
    <citation type="submission" date="2010-10" db="EMBL/GenBank/DDBJ databases">
        <title>Complete sequence of Frankia sp. EuI1c.</title>
        <authorList>
            <consortium name="US DOE Joint Genome Institute"/>
            <person name="Lucas S."/>
            <person name="Copeland A."/>
            <person name="Lapidus A."/>
            <person name="Cheng J.-F."/>
            <person name="Bruce D."/>
            <person name="Goodwin L."/>
            <person name="Pitluck S."/>
            <person name="Chertkov O."/>
            <person name="Detter J.C."/>
            <person name="Han C."/>
            <person name="Tapia R."/>
            <person name="Land M."/>
            <person name="Hauser L."/>
            <person name="Jeffries C."/>
            <person name="Kyrpides N."/>
            <person name="Ivanova N."/>
            <person name="Mikhailova N."/>
            <person name="Beauchemin N."/>
            <person name="Sen A."/>
            <person name="Sur S.A."/>
            <person name="Gtari M."/>
            <person name="Wall L."/>
            <person name="Tisa L."/>
            <person name="Woyke T."/>
        </authorList>
    </citation>
    <scope>NUCLEOTIDE SEQUENCE [LARGE SCALE GENOMIC DNA]</scope>
    <source>
        <strain evidence="6">DSM 45817 / CECT 9037 / EuI1c</strain>
    </source>
</reference>
<evidence type="ECO:0000313" key="6">
    <source>
        <dbReference type="Proteomes" id="UP000002484"/>
    </source>
</evidence>
<gene>
    <name evidence="5" type="ordered locus">FraEuI1c_7020</name>
</gene>
<feature type="binding site" evidence="4">
    <location>
        <position position="204"/>
    </location>
    <ligand>
        <name>molybdate</name>
        <dbReference type="ChEBI" id="CHEBI:36264"/>
    </ligand>
</feature>
<keyword evidence="4" id="KW-0500">Molybdenum</keyword>
<evidence type="ECO:0000256" key="4">
    <source>
        <dbReference type="PIRSR" id="PIRSR004846-1"/>
    </source>
</evidence>
<dbReference type="STRING" id="298654.FraEuI1c_7020"/>
<keyword evidence="2 4" id="KW-0479">Metal-binding</keyword>
<evidence type="ECO:0000313" key="5">
    <source>
        <dbReference type="EMBL" id="ADP84987.1"/>
    </source>
</evidence>
<dbReference type="RefSeq" id="WP_013428098.1">
    <property type="nucleotide sequence ID" value="NC_014666.1"/>
</dbReference>
<comment type="similarity">
    <text evidence="1">Belongs to the bacterial solute-binding protein ModA family.</text>
</comment>
<name>E3IX87_PSEI1</name>
<accession>E3IX87</accession>
<keyword evidence="6" id="KW-1185">Reference proteome</keyword>
<evidence type="ECO:0000256" key="2">
    <source>
        <dbReference type="ARBA" id="ARBA00022723"/>
    </source>
</evidence>
<feature type="binding site" evidence="4">
    <location>
        <position position="186"/>
    </location>
    <ligand>
        <name>molybdate</name>
        <dbReference type="ChEBI" id="CHEBI:36264"/>
    </ligand>
</feature>
<proteinExistence type="inferred from homology"/>
<dbReference type="EMBL" id="CP002299">
    <property type="protein sequence ID" value="ADP84987.1"/>
    <property type="molecule type" value="Genomic_DNA"/>
</dbReference>
<dbReference type="InterPro" id="IPR005950">
    <property type="entry name" value="ModA"/>
</dbReference>
<dbReference type="Gene3D" id="3.40.190.10">
    <property type="entry name" value="Periplasmic binding protein-like II"/>
    <property type="match status" value="2"/>
</dbReference>
<dbReference type="PANTHER" id="PTHR30632:SF0">
    <property type="entry name" value="SULFATE-BINDING PROTEIN"/>
    <property type="match status" value="1"/>
</dbReference>
<dbReference type="GO" id="GO:0046872">
    <property type="term" value="F:metal ion binding"/>
    <property type="evidence" value="ECO:0007669"/>
    <property type="project" value="UniProtKB-KW"/>
</dbReference>
<dbReference type="NCBIfam" id="TIGR01256">
    <property type="entry name" value="modA"/>
    <property type="match status" value="1"/>
</dbReference>
<dbReference type="PROSITE" id="PS51257">
    <property type="entry name" value="PROKAR_LIPOPROTEIN"/>
    <property type="match status" value="1"/>
</dbReference>
<feature type="binding site" evidence="4">
    <location>
        <position position="56"/>
    </location>
    <ligand>
        <name>molybdate</name>
        <dbReference type="ChEBI" id="CHEBI:36264"/>
    </ligand>
</feature>
<dbReference type="PIRSF" id="PIRSF004846">
    <property type="entry name" value="ModA"/>
    <property type="match status" value="1"/>
</dbReference>
<dbReference type="OrthoDB" id="9785015at2"/>
<protein>
    <submittedName>
        <fullName evidence="5">Molybdenum ABC transporter, periplasmic molybdate-binding protein</fullName>
    </submittedName>
</protein>
<organism evidence="5 6">
    <name type="scientific">Pseudofrankia inefficax (strain DSM 45817 / CECT 9037 / DDB 130130 / EuI1c)</name>
    <name type="common">Frankia inefficax</name>
    <dbReference type="NCBI Taxonomy" id="298654"/>
    <lineage>
        <taxon>Bacteria</taxon>
        <taxon>Bacillati</taxon>
        <taxon>Actinomycetota</taxon>
        <taxon>Actinomycetes</taxon>
        <taxon>Frankiales</taxon>
        <taxon>Frankiaceae</taxon>
        <taxon>Pseudofrankia</taxon>
    </lineage>
</organism>
<dbReference type="InterPro" id="IPR050682">
    <property type="entry name" value="ModA/WtpA"/>
</dbReference>